<evidence type="ECO:0000313" key="2">
    <source>
        <dbReference type="EMBL" id="DAF59612.1"/>
    </source>
</evidence>
<name>A0A8S5T8E6_9CAUD</name>
<organism evidence="2">
    <name type="scientific">Siphoviridae sp. ctmIh35</name>
    <dbReference type="NCBI Taxonomy" id="2827932"/>
    <lineage>
        <taxon>Viruses</taxon>
        <taxon>Duplodnaviria</taxon>
        <taxon>Heunggongvirae</taxon>
        <taxon>Uroviricota</taxon>
        <taxon>Caudoviricetes</taxon>
    </lineage>
</organism>
<reference evidence="2" key="1">
    <citation type="journal article" date="2021" name="Proc. Natl. Acad. Sci. U.S.A.">
        <title>A Catalog of Tens of Thousands of Viruses from Human Metagenomes Reveals Hidden Associations with Chronic Diseases.</title>
        <authorList>
            <person name="Tisza M.J."/>
            <person name="Buck C.B."/>
        </authorList>
    </citation>
    <scope>NUCLEOTIDE SEQUENCE</scope>
    <source>
        <strain evidence="2">CtmIh35</strain>
    </source>
</reference>
<dbReference type="EMBL" id="BK032772">
    <property type="protein sequence ID" value="DAF59612.1"/>
    <property type="molecule type" value="Genomic_DNA"/>
</dbReference>
<evidence type="ECO:0000256" key="1">
    <source>
        <dbReference type="SAM" id="MobiDB-lite"/>
    </source>
</evidence>
<protein>
    <submittedName>
        <fullName evidence="2">Uncharacterized protein</fullName>
    </submittedName>
</protein>
<sequence length="134" mass="14747">MGGRGASGLSYQGKNGGSGRASSSGVNVSEMRSKLDSLSSNVLNDKRAAETIEQIQNLTGRDQNVKIYRATVGNSINQNDWVFLSKEQAERWTKTPLGRPKPGVKVIESTVKASEVDWTGKNLEFVYTGKRRRR</sequence>
<feature type="region of interest" description="Disordered" evidence="1">
    <location>
        <begin position="1"/>
        <end position="32"/>
    </location>
</feature>
<accession>A0A8S5T8E6</accession>
<proteinExistence type="predicted"/>